<feature type="transmembrane region" description="Helical" evidence="5">
    <location>
        <begin position="104"/>
        <end position="123"/>
    </location>
</feature>
<feature type="transmembrane region" description="Helical" evidence="5">
    <location>
        <begin position="49"/>
        <end position="68"/>
    </location>
</feature>
<organism evidence="7 8">
    <name type="scientific">Helobdella robusta</name>
    <name type="common">Californian leech</name>
    <dbReference type="NCBI Taxonomy" id="6412"/>
    <lineage>
        <taxon>Eukaryota</taxon>
        <taxon>Metazoa</taxon>
        <taxon>Spiralia</taxon>
        <taxon>Lophotrochozoa</taxon>
        <taxon>Annelida</taxon>
        <taxon>Clitellata</taxon>
        <taxon>Hirudinea</taxon>
        <taxon>Rhynchobdellida</taxon>
        <taxon>Glossiphoniidae</taxon>
        <taxon>Helobdella</taxon>
    </lineage>
</organism>
<dbReference type="CTD" id="20213600"/>
<evidence type="ECO:0000313" key="7">
    <source>
        <dbReference type="EnsemblMetazoa" id="HelroP64141"/>
    </source>
</evidence>
<name>T1FXQ2_HELRO</name>
<dbReference type="Proteomes" id="UP000015101">
    <property type="component" value="Unassembled WGS sequence"/>
</dbReference>
<sequence length="225" mass="25698">MHYIKKNYFVGFIRKVYAIVTLQLMVTMVFVVLFTFVPPIRYFANEHSWIMIIAAVTSFVFMFALTCFESLRRTYPWNVVLLTFFVSASCMAGCSITFHSGDTVALAIGITTLVVFALTLFAFQTKIDFTVCNGVLFVAIIILMVFGIMCIFIMNRVRHIILHLVYASLGAFLFCLYIVMDTQMIIGGSHKYAISPEEYVFAALTLYMDIINLFMYILMIARLSK</sequence>
<dbReference type="RefSeq" id="XP_009016079.1">
    <property type="nucleotide sequence ID" value="XM_009017831.1"/>
</dbReference>
<dbReference type="CDD" id="cd10428">
    <property type="entry name" value="LFG_like"/>
    <property type="match status" value="1"/>
</dbReference>
<reference evidence="8" key="1">
    <citation type="submission" date="2012-12" db="EMBL/GenBank/DDBJ databases">
        <authorList>
            <person name="Hellsten U."/>
            <person name="Grimwood J."/>
            <person name="Chapman J.A."/>
            <person name="Shapiro H."/>
            <person name="Aerts A."/>
            <person name="Otillar R.P."/>
            <person name="Terry A.Y."/>
            <person name="Boore J.L."/>
            <person name="Simakov O."/>
            <person name="Marletaz F."/>
            <person name="Cho S.-J."/>
            <person name="Edsinger-Gonzales E."/>
            <person name="Havlak P."/>
            <person name="Kuo D.-H."/>
            <person name="Larsson T."/>
            <person name="Lv J."/>
            <person name="Arendt D."/>
            <person name="Savage R."/>
            <person name="Osoegawa K."/>
            <person name="de Jong P."/>
            <person name="Lindberg D.R."/>
            <person name="Seaver E.C."/>
            <person name="Weisblat D.A."/>
            <person name="Putnam N.H."/>
            <person name="Grigoriev I.V."/>
            <person name="Rokhsar D.S."/>
        </authorList>
    </citation>
    <scope>NUCLEOTIDE SEQUENCE</scope>
</reference>
<proteinExistence type="inferred from homology"/>
<reference evidence="7" key="3">
    <citation type="submission" date="2015-06" db="UniProtKB">
        <authorList>
            <consortium name="EnsemblMetazoa"/>
        </authorList>
    </citation>
    <scope>IDENTIFICATION</scope>
</reference>
<dbReference type="GO" id="GO:0016020">
    <property type="term" value="C:membrane"/>
    <property type="evidence" value="ECO:0000318"/>
    <property type="project" value="GO_Central"/>
</dbReference>
<feature type="transmembrane region" description="Helical" evidence="5">
    <location>
        <begin position="16"/>
        <end position="37"/>
    </location>
</feature>
<evidence type="ECO:0000256" key="4">
    <source>
        <dbReference type="ARBA" id="ARBA00023136"/>
    </source>
</evidence>
<dbReference type="EMBL" id="KB096324">
    <property type="protein sequence ID" value="ESO06711.1"/>
    <property type="molecule type" value="Genomic_DNA"/>
</dbReference>
<comment type="subcellular location">
    <subcellularLocation>
        <location evidence="1">Membrane</location>
        <topology evidence="1">Multi-pass membrane protein</topology>
    </subcellularLocation>
</comment>
<dbReference type="OMA" id="FMHGKII"/>
<comment type="similarity">
    <text evidence="5">Belongs to the BI1 family.</text>
</comment>
<dbReference type="OrthoDB" id="7933078at2759"/>
<dbReference type="EMBL" id="AMQM01000692">
    <property type="status" value="NOT_ANNOTATED_CDS"/>
    <property type="molecule type" value="Genomic_DNA"/>
</dbReference>
<evidence type="ECO:0000313" key="6">
    <source>
        <dbReference type="EMBL" id="ESO06711.1"/>
    </source>
</evidence>
<dbReference type="GO" id="GO:0005794">
    <property type="term" value="C:Golgi apparatus"/>
    <property type="evidence" value="ECO:0000318"/>
    <property type="project" value="GO_Central"/>
</dbReference>
<feature type="transmembrane region" description="Helical" evidence="5">
    <location>
        <begin position="160"/>
        <end position="179"/>
    </location>
</feature>
<dbReference type="GeneID" id="20213600"/>
<dbReference type="eggNOG" id="KOG2322">
    <property type="taxonomic scope" value="Eukaryota"/>
</dbReference>
<evidence type="ECO:0000256" key="5">
    <source>
        <dbReference type="RuleBase" id="RU004379"/>
    </source>
</evidence>
<evidence type="ECO:0000256" key="3">
    <source>
        <dbReference type="ARBA" id="ARBA00022989"/>
    </source>
</evidence>
<evidence type="ECO:0000256" key="1">
    <source>
        <dbReference type="ARBA" id="ARBA00004141"/>
    </source>
</evidence>
<dbReference type="Pfam" id="PF01027">
    <property type="entry name" value="Bax1-I"/>
    <property type="match status" value="1"/>
</dbReference>
<reference evidence="6 8" key="2">
    <citation type="journal article" date="2013" name="Nature">
        <title>Insights into bilaterian evolution from three spiralian genomes.</title>
        <authorList>
            <person name="Simakov O."/>
            <person name="Marletaz F."/>
            <person name="Cho S.J."/>
            <person name="Edsinger-Gonzales E."/>
            <person name="Havlak P."/>
            <person name="Hellsten U."/>
            <person name="Kuo D.H."/>
            <person name="Larsson T."/>
            <person name="Lv J."/>
            <person name="Arendt D."/>
            <person name="Savage R."/>
            <person name="Osoegawa K."/>
            <person name="de Jong P."/>
            <person name="Grimwood J."/>
            <person name="Chapman J.A."/>
            <person name="Shapiro H."/>
            <person name="Aerts A."/>
            <person name="Otillar R.P."/>
            <person name="Terry A.Y."/>
            <person name="Boore J.L."/>
            <person name="Grigoriev I.V."/>
            <person name="Lindberg D.R."/>
            <person name="Seaver E.C."/>
            <person name="Weisblat D.A."/>
            <person name="Putnam N.H."/>
            <person name="Rokhsar D.S."/>
        </authorList>
    </citation>
    <scope>NUCLEOTIDE SEQUENCE</scope>
</reference>
<dbReference type="AlphaFoldDB" id="T1FXQ2"/>
<feature type="transmembrane region" description="Helical" evidence="5">
    <location>
        <begin position="135"/>
        <end position="154"/>
    </location>
</feature>
<keyword evidence="4 5" id="KW-0472">Membrane</keyword>
<dbReference type="InParanoid" id="T1FXQ2"/>
<dbReference type="HOGENOM" id="CLU_058671_3_1_1"/>
<protein>
    <submittedName>
        <fullName evidence="6 7">Uncharacterized protein</fullName>
    </submittedName>
</protein>
<keyword evidence="8" id="KW-1185">Reference proteome</keyword>
<dbReference type="PANTHER" id="PTHR23291:SF47">
    <property type="entry name" value="TRANSMEMBRANE BAX INHIBITOR MOTIF CONTAINING 7"/>
    <property type="match status" value="1"/>
</dbReference>
<feature type="transmembrane region" description="Helical" evidence="5">
    <location>
        <begin position="199"/>
        <end position="221"/>
    </location>
</feature>
<dbReference type="PANTHER" id="PTHR23291">
    <property type="entry name" value="BAX INHIBITOR-RELATED"/>
    <property type="match status" value="1"/>
</dbReference>
<dbReference type="GO" id="GO:0005262">
    <property type="term" value="F:calcium channel activity"/>
    <property type="evidence" value="ECO:0000318"/>
    <property type="project" value="GO_Central"/>
</dbReference>
<accession>T1FXQ2</accession>
<dbReference type="FunCoup" id="T1FXQ2">
    <property type="interactions" value="289"/>
</dbReference>
<evidence type="ECO:0000313" key="8">
    <source>
        <dbReference type="Proteomes" id="UP000015101"/>
    </source>
</evidence>
<feature type="transmembrane region" description="Helical" evidence="5">
    <location>
        <begin position="75"/>
        <end position="98"/>
    </location>
</feature>
<evidence type="ECO:0000256" key="2">
    <source>
        <dbReference type="ARBA" id="ARBA00022692"/>
    </source>
</evidence>
<keyword evidence="3 5" id="KW-1133">Transmembrane helix</keyword>
<keyword evidence="2 5" id="KW-0812">Transmembrane</keyword>
<gene>
    <name evidence="7" type="primary">20213600</name>
    <name evidence="6" type="ORF">HELRODRAFT_64141</name>
</gene>
<dbReference type="InterPro" id="IPR006214">
    <property type="entry name" value="Bax_inhibitor_1-related"/>
</dbReference>
<dbReference type="KEGG" id="hro:HELRODRAFT_64141"/>
<dbReference type="EnsemblMetazoa" id="HelroT64141">
    <property type="protein sequence ID" value="HelroP64141"/>
    <property type="gene ID" value="HelroG64141"/>
</dbReference>